<evidence type="ECO:0000313" key="2">
    <source>
        <dbReference type="Proteomes" id="UP000188533"/>
    </source>
</evidence>
<reference evidence="1 2" key="2">
    <citation type="submission" date="2017-02" db="EMBL/GenBank/DDBJ databases">
        <title>A genome survey and senescence transcriptome analysis in Lentinula edodes.</title>
        <authorList>
            <person name="Sakamoto Y."/>
            <person name="Nakade K."/>
            <person name="Sato S."/>
            <person name="Yoshida Y."/>
            <person name="Miyazaki K."/>
            <person name="Natsume S."/>
            <person name="Konno N."/>
        </authorList>
    </citation>
    <scope>NUCLEOTIDE SEQUENCE [LARGE SCALE GENOMIC DNA]</scope>
    <source>
        <strain evidence="1 2">NBRC 111202</strain>
    </source>
</reference>
<keyword evidence="2" id="KW-1185">Reference proteome</keyword>
<proteinExistence type="predicted"/>
<name>A0A1Q3E875_LENED</name>
<dbReference type="AlphaFoldDB" id="A0A1Q3E875"/>
<comment type="caution">
    <text evidence="1">The sequence shown here is derived from an EMBL/GenBank/DDBJ whole genome shotgun (WGS) entry which is preliminary data.</text>
</comment>
<accession>A0A1Q3E875</accession>
<dbReference type="EMBL" id="BDGU01000146">
    <property type="protein sequence ID" value="GAW03391.1"/>
    <property type="molecule type" value="Genomic_DNA"/>
</dbReference>
<reference evidence="1 2" key="1">
    <citation type="submission" date="2016-08" db="EMBL/GenBank/DDBJ databases">
        <authorList>
            <consortium name="Lentinula edodes genome sequencing consortium"/>
            <person name="Sakamoto Y."/>
            <person name="Nakade K."/>
            <person name="Sato S."/>
            <person name="Yoshida Y."/>
            <person name="Miyazaki K."/>
            <person name="Natsume S."/>
            <person name="Konno N."/>
        </authorList>
    </citation>
    <scope>NUCLEOTIDE SEQUENCE [LARGE SCALE GENOMIC DNA]</scope>
    <source>
        <strain evidence="1 2">NBRC 111202</strain>
    </source>
</reference>
<dbReference type="Proteomes" id="UP000188533">
    <property type="component" value="Unassembled WGS sequence"/>
</dbReference>
<evidence type="ECO:0000313" key="1">
    <source>
        <dbReference type="EMBL" id="GAW03391.1"/>
    </source>
</evidence>
<protein>
    <submittedName>
        <fullName evidence="1">Uncharacterized protein</fullName>
    </submittedName>
</protein>
<sequence length="198" mass="23013">MTTRRISSQCKVNKLLILKPHFQSRSDFHAIFKNRSILSSRFGTFYKTVLIVKSSNEIRQLQSFLQAHLQDWRQSFFRSLSAQQHSLKTNKYNPQFNQTPIIWPAAHIVRLSQYVWPNEAYGVYVRLSAQMNTGTIRTGVSTMGYYRPTTSTSFSHSGWKFFLLSSSSRCPVLRRLYLNKVTADTYSGSRFKLRNHAS</sequence>
<gene>
    <name evidence="1" type="ORF">LENED_005116</name>
</gene>
<organism evidence="1 2">
    <name type="scientific">Lentinula edodes</name>
    <name type="common">Shiitake mushroom</name>
    <name type="synonym">Lentinus edodes</name>
    <dbReference type="NCBI Taxonomy" id="5353"/>
    <lineage>
        <taxon>Eukaryota</taxon>
        <taxon>Fungi</taxon>
        <taxon>Dikarya</taxon>
        <taxon>Basidiomycota</taxon>
        <taxon>Agaricomycotina</taxon>
        <taxon>Agaricomycetes</taxon>
        <taxon>Agaricomycetidae</taxon>
        <taxon>Agaricales</taxon>
        <taxon>Marasmiineae</taxon>
        <taxon>Omphalotaceae</taxon>
        <taxon>Lentinula</taxon>
    </lineage>
</organism>